<dbReference type="InterPro" id="IPR015943">
    <property type="entry name" value="WD40/YVTN_repeat-like_dom_sf"/>
</dbReference>
<sequence>MNNQVLIIGLDQDRDSLSEITPDNSLFRDNLCIVQLKTSQQAGLLLRKLEGLPHVRAHSLKEFYSIISAEDREYVPLKKLEPKEFVDFQFSGREQFAVLNDGVLSLFEQKTKEFEEMRGFNDVSKCAVSNDGMFVCFFVGSIIEIRVGRSLEIFSKVKLNDEVTDVLFSPDNKFIVAFTKKETSVWDIFKNECIVKLQGVRGDVVFDEGCACFLGQRKSFSLSLGREVEFDQKLAEMKCIRHHNHQRVEFGGDKIQKIIYSKGEYKLSKTHANIEDIKFYFSENRCFALMTKNIQKKSVQFVESYGADGITLTQLGGCAEQIEVSDKMFAVVDSKQTLLLYSRDKFSFNMVKQIKKEDDLLIALYDDVCCVHDSDTGNIEFYDNGELRSAYSHPSCTSISWSHSGLYVASASIGDCSSGLVQMFNKNGRLLWKKVFNRLSLFMWRPFMHIPEEDKIKAIEQFEGSIADDLSGEEECTADVGELLSKWKSYLISRKQRVLSLK</sequence>
<evidence type="ECO:0000313" key="7">
    <source>
        <dbReference type="Proteomes" id="UP001059546"/>
    </source>
</evidence>
<dbReference type="OrthoDB" id="2194683at2759"/>
<dbReference type="EMBL" id="CP075152">
    <property type="protein sequence ID" value="UTX43336.1"/>
    <property type="molecule type" value="Genomic_DNA"/>
</dbReference>
<dbReference type="GO" id="GO:0031369">
    <property type="term" value="F:translation initiation factor binding"/>
    <property type="evidence" value="ECO:0007669"/>
    <property type="project" value="InterPro"/>
</dbReference>
<organism evidence="5 7">
    <name type="scientific">Encephalitozoon hellem</name>
    <name type="common">Microsporidian parasite</name>
    <dbReference type="NCBI Taxonomy" id="27973"/>
    <lineage>
        <taxon>Eukaryota</taxon>
        <taxon>Fungi</taxon>
        <taxon>Fungi incertae sedis</taxon>
        <taxon>Microsporidia</taxon>
        <taxon>Unikaryonidae</taxon>
        <taxon>Encephalitozoon</taxon>
    </lineage>
</organism>
<evidence type="ECO:0000313" key="6">
    <source>
        <dbReference type="EMBL" id="WEL38798.1"/>
    </source>
</evidence>
<keyword evidence="3" id="KW-0694">RNA-binding</keyword>
<dbReference type="GO" id="GO:0005852">
    <property type="term" value="C:eukaryotic translation initiation factor 3 complex"/>
    <property type="evidence" value="ECO:0007669"/>
    <property type="project" value="InterPro"/>
</dbReference>
<dbReference type="GO" id="GO:0003743">
    <property type="term" value="F:translation initiation factor activity"/>
    <property type="evidence" value="ECO:0007669"/>
    <property type="project" value="UniProtKB-KW"/>
</dbReference>
<dbReference type="AlphaFoldDB" id="A0A9Q9C3A0"/>
<dbReference type="EMBL" id="CP119067">
    <property type="protein sequence ID" value="WEL38798.1"/>
    <property type="molecule type" value="Genomic_DNA"/>
</dbReference>
<keyword evidence="8" id="KW-1185">Reference proteome</keyword>
<evidence type="ECO:0000256" key="4">
    <source>
        <dbReference type="ARBA" id="ARBA00022917"/>
    </source>
</evidence>
<proteinExistence type="predicted"/>
<dbReference type="SUPFAM" id="SSF82171">
    <property type="entry name" value="DPP6 N-terminal domain-like"/>
    <property type="match status" value="1"/>
</dbReference>
<keyword evidence="1" id="KW-0963">Cytoplasm</keyword>
<evidence type="ECO:0000313" key="5">
    <source>
        <dbReference type="EMBL" id="UTX43336.1"/>
    </source>
</evidence>
<keyword evidence="2" id="KW-0396">Initiation factor</keyword>
<evidence type="ECO:0000313" key="8">
    <source>
        <dbReference type="Proteomes" id="UP001217963"/>
    </source>
</evidence>
<reference evidence="6 8" key="2">
    <citation type="submission" date="2023-02" db="EMBL/GenBank/DDBJ databases">
        <title>Encephalitozoon hellem ATCC 50451 complete genome.</title>
        <authorList>
            <person name="Mascarenhas dos Santos A.C."/>
            <person name="Julian A.T."/>
            <person name="Pombert J.-F."/>
        </authorList>
    </citation>
    <scope>NUCLEOTIDE SEQUENCE [LARGE SCALE GENOMIC DNA]</scope>
    <source>
        <strain evidence="6 8">ATCC 50451</strain>
    </source>
</reference>
<name>A0A9Q9C3A0_ENCHE</name>
<dbReference type="PANTHER" id="PTHR14068:SF0">
    <property type="entry name" value="EUKARYOTIC TRANSLATION INITIATION FACTOR 3 SUBUNIT B"/>
    <property type="match status" value="1"/>
</dbReference>
<dbReference type="Proteomes" id="UP001059546">
    <property type="component" value="Chromosome VI"/>
</dbReference>
<protein>
    <submittedName>
        <fullName evidence="5">WD40 domain-containing protein</fullName>
    </submittedName>
</protein>
<dbReference type="Proteomes" id="UP001217963">
    <property type="component" value="Chromosome VI"/>
</dbReference>
<dbReference type="Gene3D" id="2.130.10.10">
    <property type="entry name" value="YVTN repeat-like/Quinoprotein amine dehydrogenase"/>
    <property type="match status" value="1"/>
</dbReference>
<reference evidence="5" key="1">
    <citation type="submission" date="2022-08" db="EMBL/GenBank/DDBJ databases">
        <title>Encephalitozoon hellem ATCC 50604 Complete Genome.</title>
        <authorList>
            <person name="Mascarenhas dos Santos A.C."/>
            <person name="Julian A.T."/>
            <person name="Pombert J.-F."/>
        </authorList>
    </citation>
    <scope>NUCLEOTIDE SEQUENCE</scope>
    <source>
        <strain evidence="5">ATCC 50604</strain>
    </source>
</reference>
<gene>
    <name evidence="5" type="ORF">GPU96_06g10830</name>
    <name evidence="6" type="ORF">PFJ87_06g00640</name>
</gene>
<evidence type="ECO:0000256" key="1">
    <source>
        <dbReference type="ARBA" id="ARBA00022490"/>
    </source>
</evidence>
<keyword evidence="4" id="KW-0648">Protein biosynthesis</keyword>
<accession>A0A9Q9C3A0</accession>
<evidence type="ECO:0000256" key="3">
    <source>
        <dbReference type="ARBA" id="ARBA00022884"/>
    </source>
</evidence>
<dbReference type="PANTHER" id="PTHR14068">
    <property type="entry name" value="EUKARYOTIC TRANSLATION INITIATION FACTOR 3 EIF3 -RELATED"/>
    <property type="match status" value="1"/>
</dbReference>
<evidence type="ECO:0000256" key="2">
    <source>
        <dbReference type="ARBA" id="ARBA00022540"/>
    </source>
</evidence>
<dbReference type="GO" id="GO:0003723">
    <property type="term" value="F:RNA binding"/>
    <property type="evidence" value="ECO:0007669"/>
    <property type="project" value="UniProtKB-KW"/>
</dbReference>
<dbReference type="InterPro" id="IPR011400">
    <property type="entry name" value="EIF3B"/>
</dbReference>